<keyword evidence="1 6" id="KW-0597">Phosphoprotein</keyword>
<evidence type="ECO:0000256" key="3">
    <source>
        <dbReference type="ARBA" id="ARBA00023125"/>
    </source>
</evidence>
<dbReference type="InterPro" id="IPR001789">
    <property type="entry name" value="Sig_transdc_resp-reg_receiver"/>
</dbReference>
<dbReference type="CDD" id="cd00383">
    <property type="entry name" value="trans_reg_C"/>
    <property type="match status" value="1"/>
</dbReference>
<dbReference type="PANTHER" id="PTHR48111:SF72">
    <property type="entry name" value="SENSORY TRANSDUCTION PROTEIN REGX3"/>
    <property type="match status" value="1"/>
</dbReference>
<gene>
    <name evidence="10" type="ORF">RM704_04305</name>
</gene>
<dbReference type="Pfam" id="PF00072">
    <property type="entry name" value="Response_reg"/>
    <property type="match status" value="1"/>
</dbReference>
<dbReference type="PROSITE" id="PS50110">
    <property type="entry name" value="RESPONSE_REGULATORY"/>
    <property type="match status" value="1"/>
</dbReference>
<dbReference type="InterPro" id="IPR039420">
    <property type="entry name" value="WalR-like"/>
</dbReference>
<accession>A0ABU2YQW4</accession>
<dbReference type="Gene3D" id="3.40.50.2300">
    <property type="match status" value="1"/>
</dbReference>
<keyword evidence="3 7" id="KW-0238">DNA-binding</keyword>
<evidence type="ECO:0000256" key="4">
    <source>
        <dbReference type="ARBA" id="ARBA00023163"/>
    </source>
</evidence>
<dbReference type="Proteomes" id="UP001180737">
    <property type="component" value="Unassembled WGS sequence"/>
</dbReference>
<feature type="DNA-binding region" description="OmpR/PhoB-type" evidence="7">
    <location>
        <begin position="121"/>
        <end position="221"/>
    </location>
</feature>
<evidence type="ECO:0000256" key="2">
    <source>
        <dbReference type="ARBA" id="ARBA00023015"/>
    </source>
</evidence>
<dbReference type="SMART" id="SM00448">
    <property type="entry name" value="REC"/>
    <property type="match status" value="1"/>
</dbReference>
<dbReference type="EMBL" id="JAVRFJ010000003">
    <property type="protein sequence ID" value="MDT0566712.1"/>
    <property type="molecule type" value="Genomic_DNA"/>
</dbReference>
<evidence type="ECO:0000256" key="5">
    <source>
        <dbReference type="ARBA" id="ARBA00041201"/>
    </source>
</evidence>
<evidence type="ECO:0000313" key="10">
    <source>
        <dbReference type="EMBL" id="MDT0566712.1"/>
    </source>
</evidence>
<evidence type="ECO:0000256" key="1">
    <source>
        <dbReference type="ARBA" id="ARBA00022553"/>
    </source>
</evidence>
<dbReference type="InterPro" id="IPR011006">
    <property type="entry name" value="CheY-like_superfamily"/>
</dbReference>
<dbReference type="SUPFAM" id="SSF52172">
    <property type="entry name" value="CheY-like"/>
    <property type="match status" value="1"/>
</dbReference>
<proteinExistence type="predicted"/>
<dbReference type="InterPro" id="IPR001867">
    <property type="entry name" value="OmpR/PhoB-type_DNA-bd"/>
</dbReference>
<dbReference type="Gene3D" id="1.10.10.10">
    <property type="entry name" value="Winged helix-like DNA-binding domain superfamily/Winged helix DNA-binding domain"/>
    <property type="match status" value="1"/>
</dbReference>
<dbReference type="PANTHER" id="PTHR48111">
    <property type="entry name" value="REGULATOR OF RPOS"/>
    <property type="match status" value="1"/>
</dbReference>
<keyword evidence="11" id="KW-1185">Reference proteome</keyword>
<dbReference type="SMART" id="SM00862">
    <property type="entry name" value="Trans_reg_C"/>
    <property type="match status" value="1"/>
</dbReference>
<dbReference type="InterPro" id="IPR036388">
    <property type="entry name" value="WH-like_DNA-bd_sf"/>
</dbReference>
<dbReference type="Pfam" id="PF00486">
    <property type="entry name" value="Trans_reg_C"/>
    <property type="match status" value="1"/>
</dbReference>
<keyword evidence="2" id="KW-0805">Transcription regulation</keyword>
<name>A0ABU2YQW4_9ACTN</name>
<dbReference type="PROSITE" id="PS51755">
    <property type="entry name" value="OMPR_PHOB"/>
    <property type="match status" value="1"/>
</dbReference>
<feature type="domain" description="OmpR/PhoB-type" evidence="9">
    <location>
        <begin position="121"/>
        <end position="221"/>
    </location>
</feature>
<evidence type="ECO:0000313" key="11">
    <source>
        <dbReference type="Proteomes" id="UP001180737"/>
    </source>
</evidence>
<feature type="domain" description="Response regulatory" evidence="8">
    <location>
        <begin position="2"/>
        <end position="113"/>
    </location>
</feature>
<evidence type="ECO:0000259" key="9">
    <source>
        <dbReference type="PROSITE" id="PS51755"/>
    </source>
</evidence>
<dbReference type="Gene3D" id="6.10.250.690">
    <property type="match status" value="1"/>
</dbReference>
<protein>
    <recommendedName>
        <fullName evidence="5">Sensory transduction protein RegX3</fullName>
    </recommendedName>
</protein>
<evidence type="ECO:0000259" key="8">
    <source>
        <dbReference type="PROSITE" id="PS50110"/>
    </source>
</evidence>
<sequence>MRVLVVEDQEEESKSLVKGLQRHGHDITAVRSGAEALAEHPSVDLVLLDLGLSDMDGLEVCRRIRSASDTPIISFTDRSAAVDKILGLQAGSDDCLDRPYVFRELMARIDAVMRRSRTRRMAAVVRGGLLIDSDAREVRLDGKLVEATRREFDLLHYLASRPDVVVSRQRLMVDVWGHPSQVELGAQASRTIDTHVSSLRGKLRDPDWIITVRGVGFRFRPN</sequence>
<organism evidence="10 11">
    <name type="scientific">Streptomyces gottesmaniae</name>
    <dbReference type="NCBI Taxonomy" id="3075518"/>
    <lineage>
        <taxon>Bacteria</taxon>
        <taxon>Bacillati</taxon>
        <taxon>Actinomycetota</taxon>
        <taxon>Actinomycetes</taxon>
        <taxon>Kitasatosporales</taxon>
        <taxon>Streptomycetaceae</taxon>
        <taxon>Streptomyces</taxon>
    </lineage>
</organism>
<evidence type="ECO:0000256" key="6">
    <source>
        <dbReference type="PROSITE-ProRule" id="PRU00169"/>
    </source>
</evidence>
<comment type="caution">
    <text evidence="10">The sequence shown here is derived from an EMBL/GenBank/DDBJ whole genome shotgun (WGS) entry which is preliminary data.</text>
</comment>
<evidence type="ECO:0000256" key="7">
    <source>
        <dbReference type="PROSITE-ProRule" id="PRU01091"/>
    </source>
</evidence>
<feature type="modified residue" description="4-aspartylphosphate" evidence="6">
    <location>
        <position position="49"/>
    </location>
</feature>
<keyword evidence="4" id="KW-0804">Transcription</keyword>
<dbReference type="RefSeq" id="WP_033529885.1">
    <property type="nucleotide sequence ID" value="NZ_JAVRFJ010000003.1"/>
</dbReference>
<reference evidence="10" key="1">
    <citation type="submission" date="2024-05" db="EMBL/GenBank/DDBJ databases">
        <title>30 novel species of actinomycetes from the DSMZ collection.</title>
        <authorList>
            <person name="Nouioui I."/>
        </authorList>
    </citation>
    <scope>NUCLEOTIDE SEQUENCE</scope>
    <source>
        <strain evidence="10">DSM 3412</strain>
    </source>
</reference>